<dbReference type="Pfam" id="PF23559">
    <property type="entry name" value="WHD_DRP"/>
    <property type="match status" value="1"/>
</dbReference>
<sequence>MMESANTINLQRLSEEDCWMIFSKIAFFDKDLQQREQLEDFGRQISRRCQGLPLAAKVLGSPPMHGFVESKGDMEVEIMAREYFENLAIRSFFQECREYVFHGGFARNVAEERQERTGATFLTSQSSNYGVWILKRPLLDMDW</sequence>
<dbReference type="GO" id="GO:0043531">
    <property type="term" value="F:ADP binding"/>
    <property type="evidence" value="ECO:0007669"/>
    <property type="project" value="InterPro"/>
</dbReference>
<evidence type="ECO:0000313" key="4">
    <source>
        <dbReference type="EMBL" id="KAF3946931.1"/>
    </source>
</evidence>
<dbReference type="PANTHER" id="PTHR36766">
    <property type="entry name" value="PLANT BROAD-SPECTRUM MILDEW RESISTANCE PROTEIN RPW8"/>
    <property type="match status" value="1"/>
</dbReference>
<gene>
    <name evidence="4" type="ORF">CMV_026858</name>
</gene>
<organism evidence="4 5">
    <name type="scientific">Castanea mollissima</name>
    <name type="common">Chinese chestnut</name>
    <dbReference type="NCBI Taxonomy" id="60419"/>
    <lineage>
        <taxon>Eukaryota</taxon>
        <taxon>Viridiplantae</taxon>
        <taxon>Streptophyta</taxon>
        <taxon>Embryophyta</taxon>
        <taxon>Tracheophyta</taxon>
        <taxon>Spermatophyta</taxon>
        <taxon>Magnoliopsida</taxon>
        <taxon>eudicotyledons</taxon>
        <taxon>Gunneridae</taxon>
        <taxon>Pentapetalae</taxon>
        <taxon>rosids</taxon>
        <taxon>fabids</taxon>
        <taxon>Fagales</taxon>
        <taxon>Fagaceae</taxon>
        <taxon>Castanea</taxon>
    </lineage>
</organism>
<keyword evidence="1" id="KW-0677">Repeat</keyword>
<dbReference type="InterPro" id="IPR058922">
    <property type="entry name" value="WHD_DRP"/>
</dbReference>
<proteinExistence type="predicted"/>
<dbReference type="SUPFAM" id="SSF52540">
    <property type="entry name" value="P-loop containing nucleoside triphosphate hydrolases"/>
    <property type="match status" value="1"/>
</dbReference>
<accession>A0A8J4VFJ1</accession>
<evidence type="ECO:0000313" key="5">
    <source>
        <dbReference type="Proteomes" id="UP000737018"/>
    </source>
</evidence>
<dbReference type="InterPro" id="IPR042197">
    <property type="entry name" value="Apaf_helical"/>
</dbReference>
<dbReference type="PANTHER" id="PTHR36766:SF45">
    <property type="entry name" value="NB-ARC DOMAIN-CONTAINING PROTEIN"/>
    <property type="match status" value="1"/>
</dbReference>
<evidence type="ECO:0000259" key="3">
    <source>
        <dbReference type="Pfam" id="PF23559"/>
    </source>
</evidence>
<dbReference type="AlphaFoldDB" id="A0A8J4VFJ1"/>
<keyword evidence="2" id="KW-0611">Plant defense</keyword>
<evidence type="ECO:0000256" key="2">
    <source>
        <dbReference type="ARBA" id="ARBA00022821"/>
    </source>
</evidence>
<reference evidence="4" key="1">
    <citation type="submission" date="2020-03" db="EMBL/GenBank/DDBJ databases">
        <title>Castanea mollissima Vanexum genome sequencing.</title>
        <authorList>
            <person name="Staton M."/>
        </authorList>
    </citation>
    <scope>NUCLEOTIDE SEQUENCE</scope>
    <source>
        <tissue evidence="4">Leaf</tissue>
    </source>
</reference>
<keyword evidence="5" id="KW-1185">Reference proteome</keyword>
<dbReference type="OrthoDB" id="1747370at2759"/>
<dbReference type="GO" id="GO:0006952">
    <property type="term" value="P:defense response"/>
    <property type="evidence" value="ECO:0007669"/>
    <property type="project" value="UniProtKB-KW"/>
</dbReference>
<dbReference type="EMBL" id="JRKL02008401">
    <property type="protein sequence ID" value="KAF3946931.1"/>
    <property type="molecule type" value="Genomic_DNA"/>
</dbReference>
<comment type="caution">
    <text evidence="4">The sequence shown here is derived from an EMBL/GenBank/DDBJ whole genome shotgun (WGS) entry which is preliminary data.</text>
</comment>
<feature type="domain" description="Disease resistance protein winged helix" evidence="3">
    <location>
        <begin position="65"/>
        <end position="96"/>
    </location>
</feature>
<protein>
    <recommendedName>
        <fullName evidence="3">Disease resistance protein winged helix domain-containing protein</fullName>
    </recommendedName>
</protein>
<dbReference type="Gene3D" id="1.10.8.430">
    <property type="entry name" value="Helical domain of apoptotic protease-activating factors"/>
    <property type="match status" value="1"/>
</dbReference>
<dbReference type="Proteomes" id="UP000737018">
    <property type="component" value="Unassembled WGS sequence"/>
</dbReference>
<name>A0A8J4VFJ1_9ROSI</name>
<dbReference type="InterPro" id="IPR027417">
    <property type="entry name" value="P-loop_NTPase"/>
</dbReference>
<evidence type="ECO:0000256" key="1">
    <source>
        <dbReference type="ARBA" id="ARBA00022737"/>
    </source>
</evidence>